<name>J1GTS9_9ACTO</name>
<proteinExistence type="predicted"/>
<dbReference type="OrthoDB" id="3260624at2"/>
<keyword evidence="4" id="KW-1185">Reference proteome</keyword>
<evidence type="ECO:0000313" key="3">
    <source>
        <dbReference type="EMBL" id="EJF36333.1"/>
    </source>
</evidence>
<protein>
    <submittedName>
        <fullName evidence="3">Uncharacterized protein</fullName>
    </submittedName>
</protein>
<feature type="compositionally biased region" description="Basic and acidic residues" evidence="1">
    <location>
        <begin position="1"/>
        <end position="17"/>
    </location>
</feature>
<feature type="region of interest" description="Disordered" evidence="1">
    <location>
        <begin position="1"/>
        <end position="32"/>
    </location>
</feature>
<sequence>MSLADKHPDHDPDHDGAQRAAPAPARKGPAELLRERRQRIRRRRLTAAGAVLALALAAFCVWGPTPSPHEPEPRSQGYTGTRTDTGRPSPKWTNGADIAWRLERRIPLADETAVVKSGDQVVLFHDWSEGDGTGVVSLDVSGTRPITQWRGVLPKDSSFSPERRPVLMGNGLFVGKVRLDLATGRQGPAPWAERDQDPLSPPTIAITSGYGVVIACSKETCSGWAEEGDQWTMKWERDSTPTPMREYEYCSECGSSGTWVPLNDRDIVDWGRAADPSTEPGADSITSRNGKRIINTETGEVRSLCADETRSDDFEVYSTTDGWVAVDSRTDQATAFAADGRPLESFTISDSAGADDHKAALPVGGQAPTSAQLRDFLTTGEAPWAEGILRALPATDDDGAKTCGKLSFTPTGSDHPTRETSDKLLNTTTRGDGQCAIRAMRASISEDHSAIQLQGRGSGKPIIIDMHGASLFHPSGTFTPVDATKGRYSKAFRVYDDLVLVIGEEGVTAFTPRGS</sequence>
<keyword evidence="2" id="KW-0812">Transmembrane</keyword>
<gene>
    <name evidence="3" type="ORF">HMPREF1317_0046</name>
</gene>
<dbReference type="AlphaFoldDB" id="J1GTS9"/>
<evidence type="ECO:0000256" key="2">
    <source>
        <dbReference type="SAM" id="Phobius"/>
    </source>
</evidence>
<dbReference type="Proteomes" id="UP000004578">
    <property type="component" value="Unassembled WGS sequence"/>
</dbReference>
<keyword evidence="2" id="KW-1133">Transmembrane helix</keyword>
<feature type="compositionally biased region" description="Low complexity" evidence="1">
    <location>
        <begin position="18"/>
        <end position="27"/>
    </location>
</feature>
<dbReference type="EMBL" id="AKFS01000295">
    <property type="protein sequence ID" value="EJF36333.1"/>
    <property type="molecule type" value="Genomic_DNA"/>
</dbReference>
<organism evidence="3 4">
    <name type="scientific">Schaalia georgiae F0490</name>
    <dbReference type="NCBI Taxonomy" id="1125717"/>
    <lineage>
        <taxon>Bacteria</taxon>
        <taxon>Bacillati</taxon>
        <taxon>Actinomycetota</taxon>
        <taxon>Actinomycetes</taxon>
        <taxon>Actinomycetales</taxon>
        <taxon>Actinomycetaceae</taxon>
        <taxon>Schaalia</taxon>
    </lineage>
</organism>
<accession>J1GTS9</accession>
<reference evidence="3 4" key="1">
    <citation type="submission" date="2012-05" db="EMBL/GenBank/DDBJ databases">
        <authorList>
            <person name="Harkins D.M."/>
            <person name="Madupu R."/>
            <person name="Durkin A.S."/>
            <person name="Torralba M."/>
            <person name="Methe B."/>
            <person name="Sutton G.G."/>
            <person name="Nelson K.E."/>
        </authorList>
    </citation>
    <scope>NUCLEOTIDE SEQUENCE [LARGE SCALE GENOMIC DNA]</scope>
    <source>
        <strain evidence="3 4">F0490</strain>
    </source>
</reference>
<evidence type="ECO:0000313" key="4">
    <source>
        <dbReference type="Proteomes" id="UP000004578"/>
    </source>
</evidence>
<dbReference type="PATRIC" id="fig|1125717.3.peg.1837"/>
<comment type="caution">
    <text evidence="3">The sequence shown here is derived from an EMBL/GenBank/DDBJ whole genome shotgun (WGS) entry which is preliminary data.</text>
</comment>
<dbReference type="RefSeq" id="WP_005872460.1">
    <property type="nucleotide sequence ID" value="NZ_AKFS01000295.1"/>
</dbReference>
<feature type="region of interest" description="Disordered" evidence="1">
    <location>
        <begin position="65"/>
        <end position="94"/>
    </location>
</feature>
<feature type="transmembrane region" description="Helical" evidence="2">
    <location>
        <begin position="45"/>
        <end position="64"/>
    </location>
</feature>
<keyword evidence="2" id="KW-0472">Membrane</keyword>
<evidence type="ECO:0000256" key="1">
    <source>
        <dbReference type="SAM" id="MobiDB-lite"/>
    </source>
</evidence>